<dbReference type="RefSeq" id="XP_055899287.1">
    <property type="nucleotide sequence ID" value="XM_056043312.1"/>
</dbReference>
<accession>A0A9W3BIN2</accession>
<name>A0A9W3BIN2_BIOGL</name>
<evidence type="ECO:0000313" key="4">
    <source>
        <dbReference type="RefSeq" id="XP_055899287.1"/>
    </source>
</evidence>
<dbReference type="AlphaFoldDB" id="A0A9W3BIN2"/>
<dbReference type="OMA" id="RTDIRTM"/>
<keyword evidence="1" id="KW-0175">Coiled coil</keyword>
<dbReference type="Proteomes" id="UP001165740">
    <property type="component" value="Chromosome 10"/>
</dbReference>
<feature type="coiled-coil region" evidence="1">
    <location>
        <begin position="243"/>
        <end position="297"/>
    </location>
</feature>
<evidence type="ECO:0000256" key="1">
    <source>
        <dbReference type="SAM" id="Coils"/>
    </source>
</evidence>
<dbReference type="OrthoDB" id="264785at2759"/>
<dbReference type="GeneID" id="106072325"/>
<proteinExistence type="predicted"/>
<reference evidence="4" key="1">
    <citation type="submission" date="2025-08" db="UniProtKB">
        <authorList>
            <consortium name="RefSeq"/>
        </authorList>
    </citation>
    <scope>IDENTIFICATION</scope>
</reference>
<feature type="coiled-coil region" evidence="1">
    <location>
        <begin position="930"/>
        <end position="957"/>
    </location>
</feature>
<sequence>MSNKTNSKKPLLPAISRSRSILKTPRESSANDQIGSSSAEQEQPPVLATAQSVMSASDEGTTEPDDELLDLIDDIKAVDTHLVETLEEEERNELPVEESRLSVSEREKSRKASYKLPQIFIKAPELKEIFDEGIYEVTSDPPFVTPYPDVDEMYQKANLRISKNATLDVFRSELRKIYEVVNEARSNEAELKKKLFKREHEVEELAARLKHDPRVAKVLFLAHRWRQEKAEAEEIGNEYLTELNSIRTDIRTMETNLTNMRKNNRKLTDELDSRKKLEKKMEELEELSMHKEQKIGELVQSMQAAKDAFYEYKRDSQKEKDELMAKLDAIPVVTHMDIEDTRHQLDVIKRENFKYHLELTDKRKMILNLEKTIHSNQTYMSELRKNLSTLKLKCKRLEDKLRRVNQSLEHCDNNREQLTQLAQNLNTENTRRGIHYKKMEASLKKCEMEKYHILNQAESQNKKVYQEEVRNKDLQSEINRLFFELSASRQLEDNMAKVLDKANKQILSLKNKLYISEAKANSGVAELNHQKNMLHTAKTHAENLGKNMQNLLTELKAVYYRMTSCTNENIEKKNIIRHMDALCHNFKNVIRIQDSENDSLVISSQKLEQLLRKSHDNMLVLRQKNAEAATEAHLQAELFSMLKYMLRFTETEKDTAVKIACKADHSIILLKQESAKRMHEILKLSEDVYAQKMLVKNFVKTLEHEKHENSHLIQMLHEADIEQQGLKRNYYALLQERDAFGVMVIQGRTRNDLLAKKMDAVYALLKAGFLESQQQIMDMRILKLEILNLRRKLQAYKGINFINNELRIELVDASRALQLEQDKRAAIEKMKMQVPHLHRYIQQARLSEYEMIQKIQKLQKMLIIKYKEISSRDNVIQRRNKALLELKLLLAKRPGVACYGELRATKSLLAKKDKEIKSLLAELNASRYEIHSKEQALEKLLAQMRSDKRQLAEYKRRAVNMPALGVKQSAELSKRKLLSGCLTLNVTKPNLITSTLTPLNLTSK</sequence>
<evidence type="ECO:0000256" key="2">
    <source>
        <dbReference type="SAM" id="MobiDB-lite"/>
    </source>
</evidence>
<gene>
    <name evidence="4" type="primary">LOC106072325</name>
</gene>
<feature type="compositionally biased region" description="Polar residues" evidence="2">
    <location>
        <begin position="17"/>
        <end position="41"/>
    </location>
</feature>
<keyword evidence="3" id="KW-1185">Reference proteome</keyword>
<protein>
    <submittedName>
        <fullName evidence="4">Paramyosin-like</fullName>
    </submittedName>
</protein>
<evidence type="ECO:0000313" key="3">
    <source>
        <dbReference type="Proteomes" id="UP001165740"/>
    </source>
</evidence>
<feature type="region of interest" description="Disordered" evidence="2">
    <location>
        <begin position="1"/>
        <end position="65"/>
    </location>
</feature>
<feature type="coiled-coil region" evidence="1">
    <location>
        <begin position="380"/>
        <end position="428"/>
    </location>
</feature>
<organism evidence="3 4">
    <name type="scientific">Biomphalaria glabrata</name>
    <name type="common">Bloodfluke planorb</name>
    <name type="synonym">Freshwater snail</name>
    <dbReference type="NCBI Taxonomy" id="6526"/>
    <lineage>
        <taxon>Eukaryota</taxon>
        <taxon>Metazoa</taxon>
        <taxon>Spiralia</taxon>
        <taxon>Lophotrochozoa</taxon>
        <taxon>Mollusca</taxon>
        <taxon>Gastropoda</taxon>
        <taxon>Heterobranchia</taxon>
        <taxon>Euthyneura</taxon>
        <taxon>Panpulmonata</taxon>
        <taxon>Hygrophila</taxon>
        <taxon>Lymnaeoidea</taxon>
        <taxon>Planorbidae</taxon>
        <taxon>Biomphalaria</taxon>
    </lineage>
</organism>